<proteinExistence type="predicted"/>
<dbReference type="KEGG" id="sin:YN1551_2374"/>
<evidence type="ECO:0000313" key="1">
    <source>
        <dbReference type="EMBL" id="ACP49345.1"/>
    </source>
</evidence>
<gene>
    <name evidence="1" type="ordered locus">YN1551_2374</name>
</gene>
<protein>
    <submittedName>
        <fullName evidence="1">Partial transposase in ISC1225</fullName>
    </submittedName>
</protein>
<dbReference type="Proteomes" id="UP000006818">
    <property type="component" value="Chromosome"/>
</dbReference>
<dbReference type="HOGENOM" id="CLU_208840_0_0_2"/>
<reference evidence="1 2" key="1">
    <citation type="journal article" date="2009" name="Proc. Natl. Acad. Sci. U.S.A.">
        <title>Biogeography of the Sulfolobus islandicus pan-genome.</title>
        <authorList>
            <person name="Reno M.L."/>
            <person name="Held N.L."/>
            <person name="Fields C.J."/>
            <person name="Burke P.V."/>
            <person name="Whitaker R.J."/>
        </authorList>
    </citation>
    <scope>NUCLEOTIDE SEQUENCE [LARGE SCALE GENOMIC DNA]</scope>
    <source>
        <strain evidence="2">Y.N.15.51 / Yellowstone #2</strain>
    </source>
</reference>
<organism evidence="1 2">
    <name type="scientific">Saccharolobus islandicus (strain Y.N.15.51 / Yellowstone #2)</name>
    <name type="common">Sulfolobus islandicus</name>
    <dbReference type="NCBI Taxonomy" id="419942"/>
    <lineage>
        <taxon>Archaea</taxon>
        <taxon>Thermoproteota</taxon>
        <taxon>Thermoprotei</taxon>
        <taxon>Sulfolobales</taxon>
        <taxon>Sulfolobaceae</taxon>
        <taxon>Saccharolobus</taxon>
    </lineage>
</organism>
<evidence type="ECO:0000313" key="2">
    <source>
        <dbReference type="Proteomes" id="UP000006818"/>
    </source>
</evidence>
<dbReference type="AlphaFoldDB" id="C3NKA2"/>
<accession>C3NKA2</accession>
<dbReference type="EMBL" id="CP001404">
    <property type="protein sequence ID" value="ACP49345.1"/>
    <property type="molecule type" value="Genomic_DNA"/>
</dbReference>
<name>C3NKA2_SACI1</name>
<sequence length="41" mass="5020">MGREEFRLLLILLFPDLFNPENFTFNLVDTLIYTIDLFLRR</sequence>